<feature type="domain" description="LysM" evidence="2">
    <location>
        <begin position="15"/>
        <end position="60"/>
    </location>
</feature>
<feature type="region of interest" description="Disordered" evidence="1">
    <location>
        <begin position="63"/>
        <end position="84"/>
    </location>
</feature>
<comment type="caution">
    <text evidence="3">The sequence shown here is derived from an EMBL/GenBank/DDBJ whole genome shotgun (WGS) entry which is preliminary data.</text>
</comment>
<dbReference type="AlphaFoldDB" id="A0A8J4M005"/>
<dbReference type="InterPro" id="IPR018392">
    <property type="entry name" value="LysM"/>
</dbReference>
<dbReference type="SUPFAM" id="SSF54106">
    <property type="entry name" value="LysM domain"/>
    <property type="match status" value="1"/>
</dbReference>
<evidence type="ECO:0000313" key="3">
    <source>
        <dbReference type="EMBL" id="GIQ67365.1"/>
    </source>
</evidence>
<accession>A0A8J4M005</accession>
<dbReference type="CDD" id="cd00118">
    <property type="entry name" value="LysM"/>
    <property type="match status" value="1"/>
</dbReference>
<sequence>MRIPTAAGLQKLYGRFYVVQYGDSLYSIAEKFNVTRANLLQANDQIQETDVIHPGEVLFLPSAVPAGKTKGKTHSRKSTGKKKK</sequence>
<gene>
    <name evidence="3" type="ORF">XYCOK13_01890</name>
</gene>
<dbReference type="InterPro" id="IPR036779">
    <property type="entry name" value="LysM_dom_sf"/>
</dbReference>
<dbReference type="SMART" id="SM00257">
    <property type="entry name" value="LysM"/>
    <property type="match status" value="1"/>
</dbReference>
<keyword evidence="4" id="KW-1185">Reference proteome</keyword>
<dbReference type="Proteomes" id="UP000677918">
    <property type="component" value="Unassembled WGS sequence"/>
</dbReference>
<evidence type="ECO:0000313" key="4">
    <source>
        <dbReference type="Proteomes" id="UP000677918"/>
    </source>
</evidence>
<dbReference type="PROSITE" id="PS51782">
    <property type="entry name" value="LYSM"/>
    <property type="match status" value="1"/>
</dbReference>
<proteinExistence type="predicted"/>
<dbReference type="Pfam" id="PF01476">
    <property type="entry name" value="LysM"/>
    <property type="match status" value="1"/>
</dbReference>
<evidence type="ECO:0000256" key="1">
    <source>
        <dbReference type="SAM" id="MobiDB-lite"/>
    </source>
</evidence>
<organism evidence="3 4">
    <name type="scientific">Xylanibacillus composti</name>
    <dbReference type="NCBI Taxonomy" id="1572762"/>
    <lineage>
        <taxon>Bacteria</taxon>
        <taxon>Bacillati</taxon>
        <taxon>Bacillota</taxon>
        <taxon>Bacilli</taxon>
        <taxon>Bacillales</taxon>
        <taxon>Paenibacillaceae</taxon>
        <taxon>Xylanibacillus</taxon>
    </lineage>
</organism>
<dbReference type="RefSeq" id="WP_213409966.1">
    <property type="nucleotide sequence ID" value="NZ_BOVK01000003.1"/>
</dbReference>
<dbReference type="Gene3D" id="3.10.350.10">
    <property type="entry name" value="LysM domain"/>
    <property type="match status" value="1"/>
</dbReference>
<dbReference type="EMBL" id="BOVK01000003">
    <property type="protein sequence ID" value="GIQ67365.1"/>
    <property type="molecule type" value="Genomic_DNA"/>
</dbReference>
<protein>
    <recommendedName>
        <fullName evidence="2">LysM domain-containing protein</fullName>
    </recommendedName>
</protein>
<reference evidence="3" key="1">
    <citation type="submission" date="2021-04" db="EMBL/GenBank/DDBJ databases">
        <title>Draft genome sequence of Xylanibacillus composti strain K13.</title>
        <authorList>
            <person name="Uke A."/>
            <person name="Chhe C."/>
            <person name="Baramee S."/>
            <person name="Kosugi A."/>
        </authorList>
    </citation>
    <scope>NUCLEOTIDE SEQUENCE</scope>
    <source>
        <strain evidence="3">K13</strain>
    </source>
</reference>
<evidence type="ECO:0000259" key="2">
    <source>
        <dbReference type="PROSITE" id="PS51782"/>
    </source>
</evidence>
<feature type="compositionally biased region" description="Basic residues" evidence="1">
    <location>
        <begin position="69"/>
        <end position="84"/>
    </location>
</feature>
<name>A0A8J4M005_9BACL</name>